<name>A0A161MP02_TRIIF</name>
<dbReference type="InterPro" id="IPR039910">
    <property type="entry name" value="D15-like"/>
</dbReference>
<keyword evidence="5" id="KW-0472">Membrane</keyword>
<dbReference type="Gene3D" id="2.40.160.50">
    <property type="entry name" value="membrane protein fhac: a member of the omp85/tpsb transporter family"/>
    <property type="match status" value="1"/>
</dbReference>
<evidence type="ECO:0000259" key="6">
    <source>
        <dbReference type="Pfam" id="PF01103"/>
    </source>
</evidence>
<dbReference type="InterPro" id="IPR000184">
    <property type="entry name" value="Bac_surfAg_D15"/>
</dbReference>
<sequence>MGIFRNVGIHIDTSTGPKATPNGYEVTYEVVEMKRIFGGVTTQVANHGEALLVVNGVMPNLFGRAEALKAEYTYGSSRTNNLGCSLVKPFLRRGSPVLTTSICNNDSEWPMSGYKLIESLLRFDLQFNSYRSLIQNLQYEANWRLGYLGNRYADFDIRETTGHSLKSSVKHIASIDYRDSKVFPTCGSMYKLTSEVCGLGGNVFFVKNEALMQYNLPLYKNDWMVQYSFNVGHMTDLKEVTSPICDNFFLGGPTSLRGFEFRSVCPSSDNLAGASMYWSSGLHVFTPLPFKPGSGGFGDLFRSHLWINCGNCGDWTLDDFEEFIKEQKGSIRMAAGIGLAFRLGQLARVEINYCFPIWALDHDKKVEGLQFGVGVHFV</sequence>
<dbReference type="Pfam" id="PF01103">
    <property type="entry name" value="Omp85"/>
    <property type="match status" value="1"/>
</dbReference>
<dbReference type="AlphaFoldDB" id="A0A161MP02"/>
<organism evidence="7">
    <name type="scientific">Triatoma infestans</name>
    <name type="common">Assassin bug</name>
    <dbReference type="NCBI Taxonomy" id="30076"/>
    <lineage>
        <taxon>Eukaryota</taxon>
        <taxon>Metazoa</taxon>
        <taxon>Ecdysozoa</taxon>
        <taxon>Arthropoda</taxon>
        <taxon>Hexapoda</taxon>
        <taxon>Insecta</taxon>
        <taxon>Pterygota</taxon>
        <taxon>Neoptera</taxon>
        <taxon>Paraneoptera</taxon>
        <taxon>Hemiptera</taxon>
        <taxon>Heteroptera</taxon>
        <taxon>Panheteroptera</taxon>
        <taxon>Cimicomorpha</taxon>
        <taxon>Reduviidae</taxon>
        <taxon>Triatominae</taxon>
        <taxon>Triatoma</taxon>
    </lineage>
</organism>
<evidence type="ECO:0000256" key="3">
    <source>
        <dbReference type="ARBA" id="ARBA00022452"/>
    </source>
</evidence>
<dbReference type="GO" id="GO:0033108">
    <property type="term" value="P:mitochondrial respiratory chain complex assembly"/>
    <property type="evidence" value="ECO:0007669"/>
    <property type="project" value="TreeGrafter"/>
</dbReference>
<reference evidence="7" key="2">
    <citation type="journal article" date="2017" name="J. Med. Entomol.">
        <title>Transcriptome Analysis of the Triatoma infestans (Hemiptera: Reduviidae) Integument.</title>
        <authorList>
            <person name="Calderon-Fernandez G.M."/>
            <person name="Moriconi D.E."/>
            <person name="Dulbecco A.B."/>
            <person name="Juarez M.P."/>
        </authorList>
    </citation>
    <scope>NUCLEOTIDE SEQUENCE</scope>
    <source>
        <strain evidence="7">Int1</strain>
        <tissue evidence="7">Integument</tissue>
    </source>
</reference>
<evidence type="ECO:0000256" key="4">
    <source>
        <dbReference type="ARBA" id="ARBA00022692"/>
    </source>
</evidence>
<evidence type="ECO:0000256" key="1">
    <source>
        <dbReference type="ARBA" id="ARBA00004374"/>
    </source>
</evidence>
<keyword evidence="4" id="KW-0812">Transmembrane</keyword>
<dbReference type="EMBL" id="GEMB01003407">
    <property type="protein sequence ID" value="JAR99808.1"/>
    <property type="molecule type" value="Transcribed_RNA"/>
</dbReference>
<accession>A0A161MP02</accession>
<protein>
    <submittedName>
        <fullName evidence="7">Sorting and assembly machinery component 50-like protein</fullName>
    </submittedName>
</protein>
<comment type="subcellular location">
    <subcellularLocation>
        <location evidence="1">Mitochondrion outer membrane</location>
        <topology evidence="1">Multi-pass membrane protein</topology>
    </subcellularLocation>
</comment>
<keyword evidence="3" id="KW-1134">Transmembrane beta strand</keyword>
<dbReference type="GO" id="GO:0045040">
    <property type="term" value="P:protein insertion into mitochondrial outer membrane"/>
    <property type="evidence" value="ECO:0007669"/>
    <property type="project" value="TreeGrafter"/>
</dbReference>
<evidence type="ECO:0000313" key="7">
    <source>
        <dbReference type="EMBL" id="JAR99808.1"/>
    </source>
</evidence>
<dbReference type="PANTHER" id="PTHR12815">
    <property type="entry name" value="SORTING AND ASSEMBLY MACHINERY SAMM50 PROTEIN FAMILY MEMBER"/>
    <property type="match status" value="1"/>
</dbReference>
<dbReference type="GO" id="GO:0005741">
    <property type="term" value="C:mitochondrial outer membrane"/>
    <property type="evidence" value="ECO:0007669"/>
    <property type="project" value="UniProtKB-SubCell"/>
</dbReference>
<feature type="domain" description="Bacterial surface antigen (D15)" evidence="6">
    <location>
        <begin position="60"/>
        <end position="377"/>
    </location>
</feature>
<comment type="similarity">
    <text evidence="2">Belongs to the SAM50/omp85 family.</text>
</comment>
<evidence type="ECO:0000256" key="2">
    <source>
        <dbReference type="ARBA" id="ARBA00010913"/>
    </source>
</evidence>
<proteinExistence type="inferred from homology"/>
<evidence type="ECO:0000256" key="5">
    <source>
        <dbReference type="ARBA" id="ARBA00023136"/>
    </source>
</evidence>
<dbReference type="PANTHER" id="PTHR12815:SF18">
    <property type="entry name" value="SORTING AND ASSEMBLY MACHINERY COMPONENT 50 HOMOLOG"/>
    <property type="match status" value="1"/>
</dbReference>
<reference evidence="7" key="1">
    <citation type="submission" date="2016-04" db="EMBL/GenBank/DDBJ databases">
        <authorList>
            <person name="Calderon-Fernandez G.M.Sr."/>
        </authorList>
    </citation>
    <scope>NUCLEOTIDE SEQUENCE</scope>
    <source>
        <strain evidence="7">Int1</strain>
        <tissue evidence="7">Integument</tissue>
    </source>
</reference>